<evidence type="ECO:0000256" key="5">
    <source>
        <dbReference type="ARBA" id="ARBA00023284"/>
    </source>
</evidence>
<evidence type="ECO:0000256" key="3">
    <source>
        <dbReference type="ARBA" id="ARBA00023157"/>
    </source>
</evidence>
<dbReference type="HAMAP" id="MF_00117">
    <property type="entry name" value="HslO"/>
    <property type="match status" value="1"/>
</dbReference>
<proteinExistence type="inferred from homology"/>
<evidence type="ECO:0000313" key="8">
    <source>
        <dbReference type="Proteomes" id="UP000031397"/>
    </source>
</evidence>
<dbReference type="Pfam" id="PF01430">
    <property type="entry name" value="HSP33"/>
    <property type="match status" value="1"/>
</dbReference>
<reference evidence="7 8" key="1">
    <citation type="submission" date="2014-06" db="EMBL/GenBank/DDBJ databases">
        <title>Functional and comparative genomic analyses of the Drosophila gut microbiota identify candidate symbiosis factors.</title>
        <authorList>
            <person name="Newell P.D."/>
            <person name="Chaston J.M."/>
            <person name="Douglas A.E."/>
        </authorList>
    </citation>
    <scope>NUCLEOTIDE SEQUENCE [LARGE SCALE GENOMIC DNA]</scope>
    <source>
        <strain evidence="7 8">DmCS_002</strain>
    </source>
</reference>
<gene>
    <name evidence="6" type="primary">hslO</name>
    <name evidence="7" type="ORF">LfDm3_1169</name>
</gene>
<feature type="disulfide bond" description="Redox-active" evidence="6">
    <location>
        <begin position="274"/>
        <end position="277"/>
    </location>
</feature>
<dbReference type="AlphaFoldDB" id="A0A0C1PZB8"/>
<comment type="function">
    <text evidence="6">Redox regulated molecular chaperone. Protects both thermally unfolding and oxidatively damaged proteins from irreversible aggregation. Plays an important role in the bacterial defense system toward oxidative stress.</text>
</comment>
<dbReference type="InterPro" id="IPR000397">
    <property type="entry name" value="Heat_shock_Hsp33"/>
</dbReference>
<keyword evidence="4 6" id="KW-0143">Chaperone</keyword>
<dbReference type="OrthoDB" id="9776534at2"/>
<dbReference type="GO" id="GO:0005737">
    <property type="term" value="C:cytoplasm"/>
    <property type="evidence" value="ECO:0007669"/>
    <property type="project" value="UniProtKB-SubCell"/>
</dbReference>
<comment type="caution">
    <text evidence="7">The sequence shown here is derived from an EMBL/GenBank/DDBJ whole genome shotgun (WGS) entry which is preliminary data.</text>
</comment>
<dbReference type="GO" id="GO:0042026">
    <property type="term" value="P:protein refolding"/>
    <property type="evidence" value="ECO:0007669"/>
    <property type="project" value="TreeGrafter"/>
</dbReference>
<dbReference type="Gene3D" id="3.55.30.10">
    <property type="entry name" value="Hsp33 domain"/>
    <property type="match status" value="1"/>
</dbReference>
<dbReference type="InterPro" id="IPR016153">
    <property type="entry name" value="Heat_shock_Hsp33_N"/>
</dbReference>
<dbReference type="Proteomes" id="UP000031397">
    <property type="component" value="Unassembled WGS sequence"/>
</dbReference>
<keyword evidence="8" id="KW-1185">Reference proteome</keyword>
<keyword evidence="3 6" id="KW-1015">Disulfide bond</keyword>
<evidence type="ECO:0000256" key="4">
    <source>
        <dbReference type="ARBA" id="ARBA00023186"/>
    </source>
</evidence>
<dbReference type="NCBIfam" id="NF001033">
    <property type="entry name" value="PRK00114.1"/>
    <property type="match status" value="1"/>
</dbReference>
<evidence type="ECO:0000256" key="6">
    <source>
        <dbReference type="HAMAP-Rule" id="MF_00117"/>
    </source>
</evidence>
<keyword evidence="2 6" id="KW-0862">Zinc</keyword>
<dbReference type="PIRSF" id="PIRSF005261">
    <property type="entry name" value="Heat_shock_Hsp33"/>
    <property type="match status" value="1"/>
</dbReference>
<sequence>MSDKNDVLVKALTKDGMFRVYGLNATGIVSYVQKIHDTWSTSTAALGRTIAATLMLSASVLKGKESMTVRLNGQGPVGGMVIDADAKGHIKGYIQNPHVNLPLTQDGKIDVAKGVGKNGFLEVVKNQGTSEPYTSDVPLASGKIGDDFTFYLAKSEQIPSAVGVSVDIDGKNNVQSAGGYLIQVMPGASDEAIDKLEKTLKTAPSISSMLEKDPNPDHILDELFGKDQLDIVDHLPVEFVCNCSKERFAKDIAGIGKKDLQQLIDEDHGAQVVCNFCGKKYDFSEDELVEMLNNKDK</sequence>
<evidence type="ECO:0000313" key="7">
    <source>
        <dbReference type="EMBL" id="KID41023.1"/>
    </source>
</evidence>
<accession>A0A0C1PZB8</accession>
<dbReference type="SUPFAM" id="SSF118352">
    <property type="entry name" value="HSP33 redox switch-like"/>
    <property type="match status" value="1"/>
</dbReference>
<dbReference type="GeneID" id="74913830"/>
<dbReference type="GO" id="GO:0044183">
    <property type="term" value="F:protein folding chaperone"/>
    <property type="evidence" value="ECO:0007669"/>
    <property type="project" value="TreeGrafter"/>
</dbReference>
<dbReference type="EMBL" id="JOJZ01000024">
    <property type="protein sequence ID" value="KID41023.1"/>
    <property type="molecule type" value="Genomic_DNA"/>
</dbReference>
<dbReference type="PATRIC" id="fig|1614.7.peg.1108"/>
<evidence type="ECO:0000256" key="1">
    <source>
        <dbReference type="ARBA" id="ARBA00022490"/>
    </source>
</evidence>
<protein>
    <recommendedName>
        <fullName evidence="6">33 kDa chaperonin</fullName>
    </recommendedName>
    <alternativeName>
        <fullName evidence="6">Heat shock protein 33 homolog</fullName>
        <shortName evidence="6">HSP33</shortName>
    </alternativeName>
</protein>
<name>A0A0C1PZB8_9LACO</name>
<comment type="similarity">
    <text evidence="6">Belongs to the HSP33 family.</text>
</comment>
<evidence type="ECO:0000256" key="2">
    <source>
        <dbReference type="ARBA" id="ARBA00022833"/>
    </source>
</evidence>
<organism evidence="7 8">
    <name type="scientific">Fructilactobacillus fructivorans</name>
    <dbReference type="NCBI Taxonomy" id="1614"/>
    <lineage>
        <taxon>Bacteria</taxon>
        <taxon>Bacillati</taxon>
        <taxon>Bacillota</taxon>
        <taxon>Bacilli</taxon>
        <taxon>Lactobacillales</taxon>
        <taxon>Lactobacillaceae</taxon>
        <taxon>Fructilactobacillus</taxon>
    </lineage>
</organism>
<dbReference type="Gene3D" id="3.90.1280.10">
    <property type="entry name" value="HSP33 redox switch-like"/>
    <property type="match status" value="1"/>
</dbReference>
<dbReference type="GO" id="GO:0051082">
    <property type="term" value="F:unfolded protein binding"/>
    <property type="evidence" value="ECO:0007669"/>
    <property type="project" value="UniProtKB-UniRule"/>
</dbReference>
<comment type="PTM">
    <text evidence="6">Under oxidizing conditions two disulfide bonds are formed involving the reactive cysteines. Under reducing conditions zinc is bound to the reactive cysteines and the protein is inactive.</text>
</comment>
<comment type="subcellular location">
    <subcellularLocation>
        <location evidence="6">Cytoplasm</location>
    </subcellularLocation>
</comment>
<keyword evidence="7" id="KW-0346">Stress response</keyword>
<feature type="disulfide bond" description="Redox-active" evidence="6">
    <location>
        <begin position="241"/>
        <end position="243"/>
    </location>
</feature>
<dbReference type="PANTHER" id="PTHR30111:SF1">
    <property type="entry name" value="33 KDA CHAPERONIN"/>
    <property type="match status" value="1"/>
</dbReference>
<keyword evidence="1 6" id="KW-0963">Cytoplasm</keyword>
<keyword evidence="5 6" id="KW-0676">Redox-active center</keyword>
<dbReference type="RefSeq" id="WP_039144952.1">
    <property type="nucleotide sequence ID" value="NZ_JOJZ01000024.1"/>
</dbReference>
<dbReference type="CDD" id="cd00498">
    <property type="entry name" value="Hsp33"/>
    <property type="match status" value="1"/>
</dbReference>
<dbReference type="InterPro" id="IPR016154">
    <property type="entry name" value="Heat_shock_Hsp33_C"/>
</dbReference>
<dbReference type="PANTHER" id="PTHR30111">
    <property type="entry name" value="33 KDA CHAPERONIN"/>
    <property type="match status" value="1"/>
</dbReference>
<dbReference type="SUPFAM" id="SSF64397">
    <property type="entry name" value="Hsp33 domain"/>
    <property type="match status" value="1"/>
</dbReference>